<organism evidence="7 8">
    <name type="scientific">Roseibium aestuarii</name>
    <dbReference type="NCBI Taxonomy" id="2600299"/>
    <lineage>
        <taxon>Bacteria</taxon>
        <taxon>Pseudomonadati</taxon>
        <taxon>Pseudomonadota</taxon>
        <taxon>Alphaproteobacteria</taxon>
        <taxon>Hyphomicrobiales</taxon>
        <taxon>Stappiaceae</taxon>
        <taxon>Roseibium</taxon>
    </lineage>
</organism>
<dbReference type="SUPFAM" id="SSF54862">
    <property type="entry name" value="4Fe-4S ferredoxins"/>
    <property type="match status" value="1"/>
</dbReference>
<dbReference type="EMBL" id="JBHUFA010000001">
    <property type="protein sequence ID" value="MFD1694692.1"/>
    <property type="molecule type" value="Genomic_DNA"/>
</dbReference>
<evidence type="ECO:0000256" key="3">
    <source>
        <dbReference type="ARBA" id="ARBA00023004"/>
    </source>
</evidence>
<dbReference type="PROSITE" id="PS00198">
    <property type="entry name" value="4FE4S_FER_1"/>
    <property type="match status" value="3"/>
</dbReference>
<dbReference type="InterPro" id="IPR017896">
    <property type="entry name" value="4Fe4S_Fe-S-bd"/>
</dbReference>
<feature type="region of interest" description="Disordered" evidence="5">
    <location>
        <begin position="651"/>
        <end position="677"/>
    </location>
</feature>
<keyword evidence="3" id="KW-0408">Iron</keyword>
<dbReference type="Gene3D" id="3.30.70.20">
    <property type="match status" value="2"/>
</dbReference>
<feature type="domain" description="4Fe-4S ferredoxin-type" evidence="6">
    <location>
        <begin position="548"/>
        <end position="577"/>
    </location>
</feature>
<name>A0ABW4JRH0_9HYPH</name>
<dbReference type="Proteomes" id="UP001597327">
    <property type="component" value="Unassembled WGS sequence"/>
</dbReference>
<evidence type="ECO:0000259" key="6">
    <source>
        <dbReference type="PROSITE" id="PS51379"/>
    </source>
</evidence>
<evidence type="ECO:0000256" key="5">
    <source>
        <dbReference type="SAM" id="MobiDB-lite"/>
    </source>
</evidence>
<dbReference type="PROSITE" id="PS51379">
    <property type="entry name" value="4FE4S_FER_2"/>
    <property type="match status" value="3"/>
</dbReference>
<evidence type="ECO:0000313" key="8">
    <source>
        <dbReference type="Proteomes" id="UP001597327"/>
    </source>
</evidence>
<feature type="domain" description="4Fe-4S ferredoxin-type" evidence="6">
    <location>
        <begin position="305"/>
        <end position="334"/>
    </location>
</feature>
<comment type="caution">
    <text evidence="7">The sequence shown here is derived from an EMBL/GenBank/DDBJ whole genome shotgun (WGS) entry which is preliminary data.</text>
</comment>
<keyword evidence="1" id="KW-0004">4Fe-4S</keyword>
<evidence type="ECO:0000256" key="4">
    <source>
        <dbReference type="ARBA" id="ARBA00023014"/>
    </source>
</evidence>
<dbReference type="Pfam" id="PF12838">
    <property type="entry name" value="Fer4_7"/>
    <property type="match status" value="1"/>
</dbReference>
<evidence type="ECO:0000313" key="7">
    <source>
        <dbReference type="EMBL" id="MFD1694692.1"/>
    </source>
</evidence>
<keyword evidence="4" id="KW-0411">Iron-sulfur</keyword>
<evidence type="ECO:0000256" key="1">
    <source>
        <dbReference type="ARBA" id="ARBA00022485"/>
    </source>
</evidence>
<dbReference type="InterPro" id="IPR017900">
    <property type="entry name" value="4Fe4S_Fe_S_CS"/>
</dbReference>
<evidence type="ECO:0000256" key="2">
    <source>
        <dbReference type="ARBA" id="ARBA00022723"/>
    </source>
</evidence>
<feature type="domain" description="4Fe-4S ferredoxin-type" evidence="6">
    <location>
        <begin position="517"/>
        <end position="546"/>
    </location>
</feature>
<accession>A0ABW4JRH0</accession>
<dbReference type="PANTHER" id="PTHR43687">
    <property type="entry name" value="ADENYLYLSULFATE REDUCTASE, BETA SUBUNIT"/>
    <property type="match status" value="1"/>
</dbReference>
<protein>
    <submittedName>
        <fullName evidence="7">4Fe-4S dicluster domain-containing protein</fullName>
    </submittedName>
</protein>
<gene>
    <name evidence="7" type="ORF">ACFSC7_04135</name>
</gene>
<dbReference type="PANTHER" id="PTHR43687:SF4">
    <property type="entry name" value="BLR5484 PROTEIN"/>
    <property type="match status" value="1"/>
</dbReference>
<keyword evidence="8" id="KW-1185">Reference proteome</keyword>
<dbReference type="RefSeq" id="WP_149891481.1">
    <property type="nucleotide sequence ID" value="NZ_JBHUFA010000001.1"/>
</dbReference>
<sequence length="697" mass="72759">MPVPHDARILLCSCFKSMELGGAAAALSGQLAAPLCSQLCRDEVGTYEAALGEGMPLIVACTQEAPLFSEIAEDMERPELVSFVNIRERAGWTADRGDIAPKVQALIAESLQAARSTPARVQEVVSDGMCLVYGRGQEALDAALALEEHLSVTLVLSDWADVLLPSILPIPVFCGRLRSLGGSLGSFEVVLDRYAPMLPSSRRQPDFGLTRDGARATCSVVVDLSGDPAPLTGPDRRDGYVRADPGAPAAVLEAVRKASDLTGTFEKPIYVSYQADICAHSHAGKTGCSKCLDACPAGAITSTGEKIAVDAGICGGCGNCAATCPTGAISYRYPSRADHLTRIDALLGTYSGAGGSAPVLLVHDAGHGLPILTALARLGDGLPAHVLPLAEHAVTGFGHEAMLSALVGGARAIVFLADPRKQDEFATLEAEMTLAAALAGGLGFDMANRLRLVASDDPDALAASLGMPVPSALLSRPTPLAPVGSKRDIVRLALSRLQQEAPAPTETIALPAGAPYGRIHIEASGCTLCLSCVSACPAGALSDNPDRPEVSFTETACVQCGLCQSTCPERVITLEPRYSLSPAALRQTVLHSEEPAICVSCGTAFGTASTIARIKEKLAGRHSMFRSEAQASLIEMCDDCRIQTQANMGSFSGQPVSGGFGDPAATGHAPRPRIRTTDDYLQADRQGLSLEDFLKEH</sequence>
<proteinExistence type="predicted"/>
<keyword evidence="2" id="KW-0479">Metal-binding</keyword>
<dbReference type="Pfam" id="PF13237">
    <property type="entry name" value="Fer4_10"/>
    <property type="match status" value="1"/>
</dbReference>
<dbReference type="InterPro" id="IPR050572">
    <property type="entry name" value="Fe-S_Ferredoxin"/>
</dbReference>
<reference evidence="8" key="1">
    <citation type="journal article" date="2019" name="Int. J. Syst. Evol. Microbiol.">
        <title>The Global Catalogue of Microorganisms (GCM) 10K type strain sequencing project: providing services to taxonomists for standard genome sequencing and annotation.</title>
        <authorList>
            <consortium name="The Broad Institute Genomics Platform"/>
            <consortium name="The Broad Institute Genome Sequencing Center for Infectious Disease"/>
            <person name="Wu L."/>
            <person name="Ma J."/>
        </authorList>
    </citation>
    <scope>NUCLEOTIDE SEQUENCE [LARGE SCALE GENOMIC DNA]</scope>
    <source>
        <strain evidence="8">JCM 3369</strain>
    </source>
</reference>